<dbReference type="RefSeq" id="XP_048134188.1">
    <property type="nucleotide sequence ID" value="XM_048278231.1"/>
</dbReference>
<reference evidence="1" key="1">
    <citation type="submission" date="2025-05" db="UniProtKB">
        <authorList>
            <consortium name="RefSeq"/>
        </authorList>
    </citation>
    <scope>NUCLEOTIDE SEQUENCE [LARGE SCALE GENOMIC DNA]</scope>
</reference>
<proteinExistence type="predicted"/>
<gene>
    <name evidence="2" type="primary">LOC125314900</name>
</gene>
<name>A0ABM3HC76_9MYRT</name>
<evidence type="ECO:0000313" key="1">
    <source>
        <dbReference type="Proteomes" id="UP000827889"/>
    </source>
</evidence>
<protein>
    <submittedName>
        <fullName evidence="2">E3 ubiquitin-protein ligase ATL6-like</fullName>
    </submittedName>
</protein>
<accession>A0ABM3HC76</accession>
<keyword evidence="1" id="KW-1185">Reference proteome</keyword>
<reference evidence="2" key="2">
    <citation type="submission" date="2025-08" db="UniProtKB">
        <authorList>
            <consortium name="RefSeq"/>
        </authorList>
    </citation>
    <scope>IDENTIFICATION</scope>
    <source>
        <tissue evidence="2">Leaf</tissue>
    </source>
</reference>
<evidence type="ECO:0000313" key="2">
    <source>
        <dbReference type="RefSeq" id="XP_048134188.1"/>
    </source>
</evidence>
<dbReference type="GeneID" id="125314900"/>
<organism evidence="1 2">
    <name type="scientific">Rhodamnia argentea</name>
    <dbReference type="NCBI Taxonomy" id="178133"/>
    <lineage>
        <taxon>Eukaryota</taxon>
        <taxon>Viridiplantae</taxon>
        <taxon>Streptophyta</taxon>
        <taxon>Embryophyta</taxon>
        <taxon>Tracheophyta</taxon>
        <taxon>Spermatophyta</taxon>
        <taxon>Magnoliopsida</taxon>
        <taxon>eudicotyledons</taxon>
        <taxon>Gunneridae</taxon>
        <taxon>Pentapetalae</taxon>
        <taxon>rosids</taxon>
        <taxon>malvids</taxon>
        <taxon>Myrtales</taxon>
        <taxon>Myrtaceae</taxon>
        <taxon>Myrtoideae</taxon>
        <taxon>Myrteae</taxon>
        <taxon>Australasian group</taxon>
        <taxon>Rhodamnia</taxon>
    </lineage>
</organism>
<dbReference type="Proteomes" id="UP000827889">
    <property type="component" value="Chromosome 1"/>
</dbReference>
<sequence length="135" mass="14527">MLCLIPKCGQAFHPDRIGNVTCPVCHADLASQPAGNSASQLPWSGPYPPWVKLRFEAAPPHGGALAASISATEHVTRGIRRFSRSHSTGHSLVRLNDNTERLAAVRKQLMDRPGLVLPREGCLRRGNGWGGEGSN</sequence>